<evidence type="ECO:0000313" key="2">
    <source>
        <dbReference type="EMBL" id="PFG74677.1"/>
    </source>
</evidence>
<dbReference type="AlphaFoldDB" id="A0A2A9HF67"/>
<feature type="coiled-coil region" evidence="1">
    <location>
        <begin position="73"/>
        <end position="158"/>
    </location>
</feature>
<evidence type="ECO:0000313" key="3">
    <source>
        <dbReference type="Proteomes" id="UP000223071"/>
    </source>
</evidence>
<dbReference type="RefSeq" id="WP_098504046.1">
    <property type="nucleotide sequence ID" value="NZ_PDJQ01000001.1"/>
</dbReference>
<dbReference type="EMBL" id="PDJQ01000001">
    <property type="protein sequence ID" value="PFG74677.1"/>
    <property type="molecule type" value="Genomic_DNA"/>
</dbReference>
<name>A0A2A9HF67_TEPT2</name>
<gene>
    <name evidence="2" type="ORF">A9A59_1914</name>
</gene>
<protein>
    <recommendedName>
        <fullName evidence="4">ATPase</fullName>
    </recommendedName>
</protein>
<keyword evidence="1" id="KW-0175">Coiled coil</keyword>
<dbReference type="Proteomes" id="UP000223071">
    <property type="component" value="Unassembled WGS sequence"/>
</dbReference>
<sequence>MSPEGPQLEFLDLIDGLEQLVIESRRLPVGGNLVIDRRRLLDLIDQLRLAIPADLRQAQQVLEARQQIIDDAHLTARRTLERAEQERARLIDEHALTRAAQERAQQLLMDAEARARQIIAEADATAAAHLSEAAEATRQELENLNRYTREVLQRLERLLTQLLGSVRDNLEQLDREQS</sequence>
<organism evidence="2 3">
    <name type="scientific">Tepidiforma thermophila (strain KCTC 52669 / CGMCC 1.13589 / G233)</name>
    <dbReference type="NCBI Taxonomy" id="2761530"/>
    <lineage>
        <taxon>Bacteria</taxon>
        <taxon>Bacillati</taxon>
        <taxon>Chloroflexota</taxon>
        <taxon>Tepidiformia</taxon>
        <taxon>Tepidiformales</taxon>
        <taxon>Tepidiformaceae</taxon>
        <taxon>Tepidiforma</taxon>
    </lineage>
</organism>
<evidence type="ECO:0008006" key="4">
    <source>
        <dbReference type="Google" id="ProtNLM"/>
    </source>
</evidence>
<proteinExistence type="predicted"/>
<reference evidence="2 3" key="1">
    <citation type="submission" date="2017-09" db="EMBL/GenBank/DDBJ databases">
        <title>Sequencing the genomes of two abundant thermophiles in Great Basin hot springs: Thermocrinis jamiesonii and novel Chloroflexi Thermoflexus hugenholtzii.</title>
        <authorList>
            <person name="Hedlund B."/>
        </authorList>
    </citation>
    <scope>NUCLEOTIDE SEQUENCE [LARGE SCALE GENOMIC DNA]</scope>
    <source>
        <strain evidence="2 3">G233</strain>
    </source>
</reference>
<evidence type="ECO:0000256" key="1">
    <source>
        <dbReference type="SAM" id="Coils"/>
    </source>
</evidence>
<keyword evidence="3" id="KW-1185">Reference proteome</keyword>
<comment type="caution">
    <text evidence="2">The sequence shown here is derived from an EMBL/GenBank/DDBJ whole genome shotgun (WGS) entry which is preliminary data.</text>
</comment>
<accession>A0A2A9HF67</accession>